<proteinExistence type="predicted"/>
<sequence>MHKIMVLNAKGGCGKTTIATTLACYFAGQGYNTALMDFDPQQSSNRWLTIRPADQPPIKAIDGARQRAGVTRSWQLYSGTETEVVVIDTPAGVTGGKLVDLFHRADTILIPIMPSIIDLQAMEYFLQELRRLFKQGHQGKRIGVIANRVRLKTRSYHAIQALMEQMDLPLLTTLRDTQNYSLAMESGRGICEMRSGGTAKDRKHWEPVLEWLHQEIPYKQEHLALEPGESGGWAGERLVKAVSH</sequence>
<dbReference type="Pfam" id="PF01656">
    <property type="entry name" value="CbiA"/>
    <property type="match status" value="1"/>
</dbReference>
<dbReference type="PIRSF" id="PIRSF009320">
    <property type="entry name" value="Nuc_binding_HP_1000"/>
    <property type="match status" value="1"/>
</dbReference>
<gene>
    <name evidence="2" type="ORF">ENI96_08185</name>
</gene>
<dbReference type="InterPro" id="IPR002586">
    <property type="entry name" value="CobQ/CobB/MinD/ParA_Nub-bd_dom"/>
</dbReference>
<dbReference type="SUPFAM" id="SSF52540">
    <property type="entry name" value="P-loop containing nucleoside triphosphate hydrolases"/>
    <property type="match status" value="1"/>
</dbReference>
<feature type="domain" description="CobQ/CobB/MinD/ParA nucleotide binding" evidence="1">
    <location>
        <begin position="4"/>
        <end position="188"/>
    </location>
</feature>
<dbReference type="InterPro" id="IPR027417">
    <property type="entry name" value="P-loop_NTPase"/>
</dbReference>
<dbReference type="Proteomes" id="UP000886251">
    <property type="component" value="Unassembled WGS sequence"/>
</dbReference>
<dbReference type="CDD" id="cd02042">
    <property type="entry name" value="ParAB_family"/>
    <property type="match status" value="1"/>
</dbReference>
<accession>A0A831W902</accession>
<comment type="caution">
    <text evidence="2">The sequence shown here is derived from an EMBL/GenBank/DDBJ whole genome shotgun (WGS) entry which is preliminary data.</text>
</comment>
<protein>
    <recommendedName>
        <fullName evidence="1">CobQ/CobB/MinD/ParA nucleotide binding domain-containing protein</fullName>
    </recommendedName>
</protein>
<name>A0A831W902_9GAMM</name>
<dbReference type="Gene3D" id="3.40.50.300">
    <property type="entry name" value="P-loop containing nucleotide triphosphate hydrolases"/>
    <property type="match status" value="1"/>
</dbReference>
<evidence type="ECO:0000259" key="1">
    <source>
        <dbReference type="Pfam" id="PF01656"/>
    </source>
</evidence>
<reference evidence="2" key="1">
    <citation type="journal article" date="2020" name="mSystems">
        <title>Genome- and Community-Level Interaction Insights into Carbon Utilization and Element Cycling Functions of Hydrothermarchaeota in Hydrothermal Sediment.</title>
        <authorList>
            <person name="Zhou Z."/>
            <person name="Liu Y."/>
            <person name="Xu W."/>
            <person name="Pan J."/>
            <person name="Luo Z.H."/>
            <person name="Li M."/>
        </authorList>
    </citation>
    <scope>NUCLEOTIDE SEQUENCE [LARGE SCALE GENOMIC DNA]</scope>
    <source>
        <strain evidence="2">HyVt-443</strain>
    </source>
</reference>
<dbReference type="InterPro" id="IPR050678">
    <property type="entry name" value="DNA_Partitioning_ATPase"/>
</dbReference>
<dbReference type="PANTHER" id="PTHR13696">
    <property type="entry name" value="P-LOOP CONTAINING NUCLEOSIDE TRIPHOSPHATE HYDROLASE"/>
    <property type="match status" value="1"/>
</dbReference>
<dbReference type="AlphaFoldDB" id="A0A831W902"/>
<evidence type="ECO:0000313" key="2">
    <source>
        <dbReference type="EMBL" id="HEB96395.1"/>
    </source>
</evidence>
<dbReference type="PANTHER" id="PTHR13696:SF96">
    <property type="entry name" value="COBQ_COBB_MIND_PARA NUCLEOTIDE BINDING DOMAIN-CONTAINING PROTEIN"/>
    <property type="match status" value="1"/>
</dbReference>
<dbReference type="EMBL" id="DRKP01000094">
    <property type="protein sequence ID" value="HEB96395.1"/>
    <property type="molecule type" value="Genomic_DNA"/>
</dbReference>
<organism evidence="2">
    <name type="scientific">Sedimenticola thiotaurini</name>
    <dbReference type="NCBI Taxonomy" id="1543721"/>
    <lineage>
        <taxon>Bacteria</taxon>
        <taxon>Pseudomonadati</taxon>
        <taxon>Pseudomonadota</taxon>
        <taxon>Gammaproteobacteria</taxon>
        <taxon>Chromatiales</taxon>
        <taxon>Sedimenticolaceae</taxon>
        <taxon>Sedimenticola</taxon>
    </lineage>
</organism>